<organism evidence="3 4">
    <name type="scientific">Ceraceosorus bombacis</name>
    <dbReference type="NCBI Taxonomy" id="401625"/>
    <lineage>
        <taxon>Eukaryota</taxon>
        <taxon>Fungi</taxon>
        <taxon>Dikarya</taxon>
        <taxon>Basidiomycota</taxon>
        <taxon>Ustilaginomycotina</taxon>
        <taxon>Exobasidiomycetes</taxon>
        <taxon>Ceraceosorales</taxon>
        <taxon>Ceraceosoraceae</taxon>
        <taxon>Ceraceosorus</taxon>
    </lineage>
</organism>
<sequence length="620" mass="66822">MAPPLSPASGSSASQASTAKHTEQPYRPTKTVLVLGASYAGHRAVQVLLDALPEDWRVVVLDRNTHFNHLYAFPRVAVVKGHEEKVFIPYTNIFAPGGKKREGGAHVLLHGCLISLSPSEPSAKSTRPRYGRGIAKYLPLNGGATCCRAPNANAEMMDVRFDYLVYALGSHLPPCINVWSGPGPMPSSQSGTQLMQPGRCCREQPPADGKPLSLPIKTRKAQASLPPTPTASPPEADETTAQGNASVADVVTQLDEGLKLEDKEDIASPSINGSASPYRPPSPPDSRGASPTGCAPSKPSAVLGDHSGESSRAPCRGSKREGVAWLRDAQERIKSTDSVLVIGGGALGVQFASDIACLYGTPSQPRSSTPKRVTLLSSSKQLLPRFNSWMHEEACRRLEEMGVEVLLGARADLESLTVKEDGTRVIKTLDGREAAADLVLFCTGQRPNTSFLADLASRMGLPAVLSEKTSMANVNRHMQLGHRQQDQQMEDEPQAVEGLQHVFVIGDAADAFGALNAGHTAWYQAEVASRNICKMIEHFPSSSSLHDARDQDPTLQLEPELELERYNPPDFNIKVSLGRNCAIFQRAGTNGLVEPHECTEDLGTPNMWKRRGLSQDDMSI</sequence>
<dbReference type="EMBL" id="CCYA01000240">
    <property type="protein sequence ID" value="CEH14347.1"/>
    <property type="molecule type" value="Genomic_DNA"/>
</dbReference>
<dbReference type="GO" id="GO:0005737">
    <property type="term" value="C:cytoplasm"/>
    <property type="evidence" value="ECO:0007669"/>
    <property type="project" value="TreeGrafter"/>
</dbReference>
<dbReference type="STRING" id="401625.A0A0P1BDR4"/>
<feature type="region of interest" description="Disordered" evidence="1">
    <location>
        <begin position="1"/>
        <end position="25"/>
    </location>
</feature>
<evidence type="ECO:0000313" key="4">
    <source>
        <dbReference type="Proteomes" id="UP000054845"/>
    </source>
</evidence>
<dbReference type="PANTHER" id="PTHR43735:SF2">
    <property type="entry name" value="FE-REGULATED PROTEIN 8"/>
    <property type="match status" value="1"/>
</dbReference>
<protein>
    <submittedName>
        <fullName evidence="3">NADH-dehydrogenase (Ubiquinone)</fullName>
    </submittedName>
</protein>
<dbReference type="Gene3D" id="3.50.50.100">
    <property type="match status" value="2"/>
</dbReference>
<feature type="region of interest" description="Disordered" evidence="1">
    <location>
        <begin position="259"/>
        <end position="319"/>
    </location>
</feature>
<keyword evidence="4" id="KW-1185">Reference proteome</keyword>
<keyword evidence="3" id="KW-0830">Ubiquinone</keyword>
<feature type="region of interest" description="Disordered" evidence="1">
    <location>
        <begin position="183"/>
        <end position="241"/>
    </location>
</feature>
<evidence type="ECO:0000259" key="2">
    <source>
        <dbReference type="Pfam" id="PF07992"/>
    </source>
</evidence>
<evidence type="ECO:0000256" key="1">
    <source>
        <dbReference type="SAM" id="MobiDB-lite"/>
    </source>
</evidence>
<dbReference type="SUPFAM" id="SSF51905">
    <property type="entry name" value="FAD/NAD(P)-binding domain"/>
    <property type="match status" value="2"/>
</dbReference>
<feature type="domain" description="FAD/NAD(P)-binding" evidence="2">
    <location>
        <begin position="327"/>
        <end position="522"/>
    </location>
</feature>
<dbReference type="AlphaFoldDB" id="A0A0P1BDR4"/>
<dbReference type="Proteomes" id="UP000054845">
    <property type="component" value="Unassembled WGS sequence"/>
</dbReference>
<evidence type="ECO:0000313" key="3">
    <source>
        <dbReference type="EMBL" id="CEH14347.1"/>
    </source>
</evidence>
<feature type="compositionally biased region" description="Low complexity" evidence="1">
    <location>
        <begin position="7"/>
        <end position="19"/>
    </location>
</feature>
<dbReference type="OrthoDB" id="202203at2759"/>
<dbReference type="GO" id="GO:0004174">
    <property type="term" value="F:electron-transferring-flavoprotein dehydrogenase activity"/>
    <property type="evidence" value="ECO:0007669"/>
    <property type="project" value="TreeGrafter"/>
</dbReference>
<proteinExistence type="predicted"/>
<dbReference type="Pfam" id="PF07992">
    <property type="entry name" value="Pyr_redox_2"/>
    <property type="match status" value="1"/>
</dbReference>
<dbReference type="GO" id="GO:0050660">
    <property type="term" value="F:flavin adenine dinucleotide binding"/>
    <property type="evidence" value="ECO:0007669"/>
    <property type="project" value="TreeGrafter"/>
</dbReference>
<accession>A0A0P1BDR4</accession>
<reference evidence="3 4" key="1">
    <citation type="submission" date="2014-09" db="EMBL/GenBank/DDBJ databases">
        <authorList>
            <person name="Magalhaes I.L.F."/>
            <person name="Oliveira U."/>
            <person name="Santos F.R."/>
            <person name="Vidigal T.H.D.A."/>
            <person name="Brescovit A.D."/>
            <person name="Santos A.J."/>
        </authorList>
    </citation>
    <scope>NUCLEOTIDE SEQUENCE [LARGE SCALE GENOMIC DNA]</scope>
</reference>
<dbReference type="PANTHER" id="PTHR43735">
    <property type="entry name" value="APOPTOSIS-INDUCING FACTOR 1"/>
    <property type="match status" value="1"/>
</dbReference>
<name>A0A0P1BDR4_9BASI</name>
<dbReference type="InterPro" id="IPR023753">
    <property type="entry name" value="FAD/NAD-binding_dom"/>
</dbReference>
<dbReference type="InterPro" id="IPR036188">
    <property type="entry name" value="FAD/NAD-bd_sf"/>
</dbReference>